<gene>
    <name evidence="4" type="ORF">EDB81DRAFT_615747</name>
</gene>
<dbReference type="PANTHER" id="PTHR19848">
    <property type="entry name" value="WD40 REPEAT PROTEIN"/>
    <property type="match status" value="1"/>
</dbReference>
<feature type="non-terminal residue" evidence="4">
    <location>
        <position position="1"/>
    </location>
</feature>
<dbReference type="PROSITE" id="PS50294">
    <property type="entry name" value="WD_REPEATS_REGION"/>
    <property type="match status" value="1"/>
</dbReference>
<dbReference type="Pfam" id="PF00400">
    <property type="entry name" value="WD40"/>
    <property type="match status" value="1"/>
</dbReference>
<keyword evidence="5" id="KW-1185">Reference proteome</keyword>
<evidence type="ECO:0000313" key="4">
    <source>
        <dbReference type="EMBL" id="KAH7124792.1"/>
    </source>
</evidence>
<feature type="non-terminal residue" evidence="4">
    <location>
        <position position="151"/>
    </location>
</feature>
<dbReference type="PANTHER" id="PTHR19848:SF8">
    <property type="entry name" value="F-BOX AND WD REPEAT DOMAIN CONTAINING 7"/>
    <property type="match status" value="1"/>
</dbReference>
<dbReference type="InterPro" id="IPR036322">
    <property type="entry name" value="WD40_repeat_dom_sf"/>
</dbReference>
<dbReference type="PROSITE" id="PS50082">
    <property type="entry name" value="WD_REPEATS_2"/>
    <property type="match status" value="1"/>
</dbReference>
<dbReference type="SUPFAM" id="SSF50978">
    <property type="entry name" value="WD40 repeat-like"/>
    <property type="match status" value="1"/>
</dbReference>
<protein>
    <submittedName>
        <fullName evidence="4">WD40-repeat-containing domain protein</fullName>
    </submittedName>
</protein>
<comment type="caution">
    <text evidence="4">The sequence shown here is derived from an EMBL/GenBank/DDBJ whole genome shotgun (WGS) entry which is preliminary data.</text>
</comment>
<accession>A0A9P9DTI2</accession>
<dbReference type="PROSITE" id="PS00678">
    <property type="entry name" value="WD_REPEATS_1"/>
    <property type="match status" value="1"/>
</dbReference>
<proteinExistence type="predicted"/>
<dbReference type="InterPro" id="IPR019775">
    <property type="entry name" value="WD40_repeat_CS"/>
</dbReference>
<dbReference type="InterPro" id="IPR015943">
    <property type="entry name" value="WD40/YVTN_repeat-like_dom_sf"/>
</dbReference>
<evidence type="ECO:0000256" key="3">
    <source>
        <dbReference type="PROSITE-ProRule" id="PRU00221"/>
    </source>
</evidence>
<organism evidence="4 5">
    <name type="scientific">Dactylonectria macrodidyma</name>
    <dbReference type="NCBI Taxonomy" id="307937"/>
    <lineage>
        <taxon>Eukaryota</taxon>
        <taxon>Fungi</taxon>
        <taxon>Dikarya</taxon>
        <taxon>Ascomycota</taxon>
        <taxon>Pezizomycotina</taxon>
        <taxon>Sordariomycetes</taxon>
        <taxon>Hypocreomycetidae</taxon>
        <taxon>Hypocreales</taxon>
        <taxon>Nectriaceae</taxon>
        <taxon>Dactylonectria</taxon>
    </lineage>
</organism>
<evidence type="ECO:0000313" key="5">
    <source>
        <dbReference type="Proteomes" id="UP000738349"/>
    </source>
</evidence>
<dbReference type="Gene3D" id="2.130.10.10">
    <property type="entry name" value="YVTN repeat-like/Quinoprotein amine dehydrogenase"/>
    <property type="match status" value="1"/>
</dbReference>
<dbReference type="OrthoDB" id="5240432at2759"/>
<dbReference type="EMBL" id="JAGMUV010000021">
    <property type="protein sequence ID" value="KAH7124792.1"/>
    <property type="molecule type" value="Genomic_DNA"/>
</dbReference>
<keyword evidence="2" id="KW-0677">Repeat</keyword>
<reference evidence="4" key="1">
    <citation type="journal article" date="2021" name="Nat. Commun.">
        <title>Genetic determinants of endophytism in the Arabidopsis root mycobiome.</title>
        <authorList>
            <person name="Mesny F."/>
            <person name="Miyauchi S."/>
            <person name="Thiergart T."/>
            <person name="Pickel B."/>
            <person name="Atanasova L."/>
            <person name="Karlsson M."/>
            <person name="Huettel B."/>
            <person name="Barry K.W."/>
            <person name="Haridas S."/>
            <person name="Chen C."/>
            <person name="Bauer D."/>
            <person name="Andreopoulos W."/>
            <person name="Pangilinan J."/>
            <person name="LaButti K."/>
            <person name="Riley R."/>
            <person name="Lipzen A."/>
            <person name="Clum A."/>
            <person name="Drula E."/>
            <person name="Henrissat B."/>
            <person name="Kohler A."/>
            <person name="Grigoriev I.V."/>
            <person name="Martin F.M."/>
            <person name="Hacquard S."/>
        </authorList>
    </citation>
    <scope>NUCLEOTIDE SEQUENCE</scope>
    <source>
        <strain evidence="4">MPI-CAGE-AT-0147</strain>
    </source>
</reference>
<name>A0A9P9DTI2_9HYPO</name>
<sequence length="151" mass="16129">KVWDVRTGRCESTLKGHGEAILSVAFSPDGKQVASASKDSTVKLWDVATGQCVRSYATGRVAHNLSFFAPTGTQLRTDVGTFSPETSSPALLSPSRNLHAFGFSADNAWITGNSKQLVWLPPEYRPVRSAVMGSGIAIACSSGRVLILRFS</sequence>
<evidence type="ECO:0000256" key="2">
    <source>
        <dbReference type="ARBA" id="ARBA00022737"/>
    </source>
</evidence>
<feature type="repeat" description="WD" evidence="3">
    <location>
        <begin position="14"/>
        <end position="55"/>
    </location>
</feature>
<dbReference type="Proteomes" id="UP000738349">
    <property type="component" value="Unassembled WGS sequence"/>
</dbReference>
<evidence type="ECO:0000256" key="1">
    <source>
        <dbReference type="ARBA" id="ARBA00022574"/>
    </source>
</evidence>
<keyword evidence="1 3" id="KW-0853">WD repeat</keyword>
<dbReference type="SMART" id="SM00320">
    <property type="entry name" value="WD40"/>
    <property type="match status" value="1"/>
</dbReference>
<dbReference type="AlphaFoldDB" id="A0A9P9DTI2"/>
<dbReference type="InterPro" id="IPR001680">
    <property type="entry name" value="WD40_rpt"/>
</dbReference>